<keyword evidence="1" id="KW-0175">Coiled coil</keyword>
<dbReference type="Proteomes" id="UP001596461">
    <property type="component" value="Unassembled WGS sequence"/>
</dbReference>
<reference evidence="2 3" key="1">
    <citation type="journal article" date="2019" name="Int. J. Syst. Evol. Microbiol.">
        <title>The Global Catalogue of Microorganisms (GCM) 10K type strain sequencing project: providing services to taxonomists for standard genome sequencing and annotation.</title>
        <authorList>
            <consortium name="The Broad Institute Genomics Platform"/>
            <consortium name="The Broad Institute Genome Sequencing Center for Infectious Disease"/>
            <person name="Wu L."/>
            <person name="Ma J."/>
        </authorList>
    </citation>
    <scope>NUCLEOTIDE SEQUENCE [LARGE SCALE GENOMIC DNA]</scope>
    <source>
        <strain evidence="2 3">DT31</strain>
    </source>
</reference>
<evidence type="ECO:0000313" key="3">
    <source>
        <dbReference type="Proteomes" id="UP001596461"/>
    </source>
</evidence>
<dbReference type="AlphaFoldDB" id="A0ABD5WBA2"/>
<name>A0ABD5WBA2_9EURY</name>
<dbReference type="Gene3D" id="1.10.287.1490">
    <property type="match status" value="1"/>
</dbReference>
<dbReference type="RefSeq" id="WP_284032144.1">
    <property type="nucleotide sequence ID" value="NZ_CP126154.1"/>
</dbReference>
<gene>
    <name evidence="2" type="ORF">ACFQL9_06085</name>
</gene>
<protein>
    <submittedName>
        <fullName evidence="2">Halo transducer protein</fullName>
    </submittedName>
</protein>
<evidence type="ECO:0000313" key="2">
    <source>
        <dbReference type="EMBL" id="MFC7069207.1"/>
    </source>
</evidence>
<accession>A0ABD5WBA2</accession>
<proteinExistence type="predicted"/>
<feature type="coiled-coil region" evidence="1">
    <location>
        <begin position="181"/>
        <end position="283"/>
    </location>
</feature>
<feature type="coiled-coil region" evidence="1">
    <location>
        <begin position="99"/>
        <end position="126"/>
    </location>
</feature>
<dbReference type="GeneID" id="81123973"/>
<keyword evidence="3" id="KW-1185">Reference proteome</keyword>
<organism evidence="2 3">
    <name type="scientific">Halobaculum lipolyticum</name>
    <dbReference type="NCBI Taxonomy" id="3032001"/>
    <lineage>
        <taxon>Archaea</taxon>
        <taxon>Methanobacteriati</taxon>
        <taxon>Methanobacteriota</taxon>
        <taxon>Stenosarchaea group</taxon>
        <taxon>Halobacteria</taxon>
        <taxon>Halobacteriales</taxon>
        <taxon>Haloferacaceae</taxon>
        <taxon>Halobaculum</taxon>
    </lineage>
</organism>
<evidence type="ECO:0000256" key="1">
    <source>
        <dbReference type="SAM" id="Coils"/>
    </source>
</evidence>
<dbReference type="EMBL" id="JBHTAH010000004">
    <property type="protein sequence ID" value="MFC7069207.1"/>
    <property type="molecule type" value="Genomic_DNA"/>
</dbReference>
<sequence length="324" mass="34295">MSEPEDDANGAGLVGLSVEEAAAVVAEREGVDPERARGTLSTVAEDGTVTESGVQSALAHLAKVVSTPATRVEFAGLDVDDAREAAADVADVPAVAARLDDFEARLRRIEADVEALDADLRRLVDRAGDPDGPATTEDVYAVAREADRVGSEANELQAAADELGMDAEEFERWVASPSARHDELDADVDELAGAVARLESDAAALGDEPDAETWFDCTLRRRVLALQVADLRAEVDDLETVADRLGDDPDTVEPRLAAAATDLDDVDDRLATVADELAAAAREPWHDRYDDRLAAFEATVDDADPPVDWGGVLTALETALAADN</sequence>
<comment type="caution">
    <text evidence="2">The sequence shown here is derived from an EMBL/GenBank/DDBJ whole genome shotgun (WGS) entry which is preliminary data.</text>
</comment>